<dbReference type="PANTHER" id="PTHR34069">
    <property type="entry name" value="3-OXOACYL-[ACYL-CARRIER-PROTEIN] SYNTHASE 3"/>
    <property type="match status" value="1"/>
</dbReference>
<dbReference type="EC" id="2.3.1.180" evidence="5"/>
<reference evidence="5 6" key="1">
    <citation type="submission" date="2020-08" db="EMBL/GenBank/DDBJ databases">
        <title>Sequencing the genomes of 1000 actinobacteria strains.</title>
        <authorList>
            <person name="Klenk H.-P."/>
        </authorList>
    </citation>
    <scope>NUCLEOTIDE SEQUENCE [LARGE SCALE GENOMIC DNA]</scope>
    <source>
        <strain evidence="5 6">DSM 45486</strain>
    </source>
</reference>
<feature type="domain" description="Beta-ketoacyl-[acyl-carrier-protein] synthase III C-terminal" evidence="3">
    <location>
        <begin position="246"/>
        <end position="335"/>
    </location>
</feature>
<dbReference type="EMBL" id="JACHMO010000001">
    <property type="protein sequence ID" value="MBB5802987.1"/>
    <property type="molecule type" value="Genomic_DNA"/>
</dbReference>
<feature type="domain" description="Beta-ketoacyl-[acyl-carrier-protein] synthase III N-terminal" evidence="4">
    <location>
        <begin position="114"/>
        <end position="190"/>
    </location>
</feature>
<evidence type="ECO:0000259" key="3">
    <source>
        <dbReference type="Pfam" id="PF08541"/>
    </source>
</evidence>
<evidence type="ECO:0000259" key="4">
    <source>
        <dbReference type="Pfam" id="PF08545"/>
    </source>
</evidence>
<gene>
    <name evidence="5" type="ORF">F4560_002755</name>
</gene>
<dbReference type="GO" id="GO:0004315">
    <property type="term" value="F:3-oxoacyl-[acyl-carrier-protein] synthase activity"/>
    <property type="evidence" value="ECO:0007669"/>
    <property type="project" value="InterPro"/>
</dbReference>
<evidence type="ECO:0000256" key="2">
    <source>
        <dbReference type="ARBA" id="ARBA00023315"/>
    </source>
</evidence>
<dbReference type="InterPro" id="IPR013747">
    <property type="entry name" value="ACP_syn_III_C"/>
</dbReference>
<dbReference type="InterPro" id="IPR016039">
    <property type="entry name" value="Thiolase-like"/>
</dbReference>
<evidence type="ECO:0000313" key="6">
    <source>
        <dbReference type="Proteomes" id="UP000552097"/>
    </source>
</evidence>
<protein>
    <submittedName>
        <fullName evidence="5">3-oxoacyl-[acyl-carrier-protein] synthase-3</fullName>
        <ecNumber evidence="5">2.3.1.180</ecNumber>
    </submittedName>
</protein>
<sequence length="337" mass="35623">MNAISVVDVGSYLPDAVVDLDFFRAEGAGPVPMEDSPLFGPPRLRRHVAPGERAADLIAGAATPMFERLGIEPDGNVDLLITNVLLPDQLFTGCGAETAHRLGCTPEWIIDLHNGGCASFVYMLKIAQRILAGGGARTALLATVQNSAGQVFSHPAIRQLPHAVVPGDGCGVAYVRAGGEGSEVLGVRTRNTPAVALDLGPSTQDGRAYWAPGEGALDVRFDPAKTADTLALGNRLVPELVTELCADIGIGVDEIDLLITNQPNRIFLRNWRQALDIDADRHLDTFDVFGNLFGAGALVTLDHAVRAGRVRDGDLVVVAGFAHAGDFAAASALRWRV</sequence>
<dbReference type="RefSeq" id="WP_312869299.1">
    <property type="nucleotide sequence ID" value="NZ_JACHMO010000001.1"/>
</dbReference>
<dbReference type="GO" id="GO:0044550">
    <property type="term" value="P:secondary metabolite biosynthetic process"/>
    <property type="evidence" value="ECO:0007669"/>
    <property type="project" value="TreeGrafter"/>
</dbReference>
<dbReference type="AlphaFoldDB" id="A0A7W9HIK3"/>
<dbReference type="Pfam" id="PF08545">
    <property type="entry name" value="ACP_syn_III"/>
    <property type="match status" value="1"/>
</dbReference>
<keyword evidence="6" id="KW-1185">Reference proteome</keyword>
<dbReference type="Proteomes" id="UP000552097">
    <property type="component" value="Unassembled WGS sequence"/>
</dbReference>
<dbReference type="Gene3D" id="3.40.47.10">
    <property type="match status" value="1"/>
</dbReference>
<keyword evidence="1 5" id="KW-0808">Transferase</keyword>
<evidence type="ECO:0000256" key="1">
    <source>
        <dbReference type="ARBA" id="ARBA00022679"/>
    </source>
</evidence>
<evidence type="ECO:0000313" key="5">
    <source>
        <dbReference type="EMBL" id="MBB5802987.1"/>
    </source>
</evidence>
<organism evidence="5 6">
    <name type="scientific">Saccharothrix ecbatanensis</name>
    <dbReference type="NCBI Taxonomy" id="1105145"/>
    <lineage>
        <taxon>Bacteria</taxon>
        <taxon>Bacillati</taxon>
        <taxon>Actinomycetota</taxon>
        <taxon>Actinomycetes</taxon>
        <taxon>Pseudonocardiales</taxon>
        <taxon>Pseudonocardiaceae</taxon>
        <taxon>Saccharothrix</taxon>
    </lineage>
</organism>
<name>A0A7W9HIK3_9PSEU</name>
<dbReference type="GO" id="GO:0006633">
    <property type="term" value="P:fatty acid biosynthetic process"/>
    <property type="evidence" value="ECO:0007669"/>
    <property type="project" value="InterPro"/>
</dbReference>
<accession>A0A7W9HIK3</accession>
<dbReference type="GO" id="GO:0033818">
    <property type="term" value="F:beta-ketoacyl-acyl-carrier-protein synthase III activity"/>
    <property type="evidence" value="ECO:0007669"/>
    <property type="project" value="UniProtKB-EC"/>
</dbReference>
<keyword evidence="2 5" id="KW-0012">Acyltransferase</keyword>
<comment type="caution">
    <text evidence="5">The sequence shown here is derived from an EMBL/GenBank/DDBJ whole genome shotgun (WGS) entry which is preliminary data.</text>
</comment>
<dbReference type="InterPro" id="IPR013751">
    <property type="entry name" value="ACP_syn_III_N"/>
</dbReference>
<proteinExistence type="predicted"/>
<dbReference type="PANTHER" id="PTHR34069:SF2">
    <property type="entry name" value="BETA-KETOACYL-[ACYL-CARRIER-PROTEIN] SYNTHASE III"/>
    <property type="match status" value="1"/>
</dbReference>
<dbReference type="SUPFAM" id="SSF53901">
    <property type="entry name" value="Thiolase-like"/>
    <property type="match status" value="1"/>
</dbReference>
<dbReference type="Pfam" id="PF08541">
    <property type="entry name" value="ACP_syn_III_C"/>
    <property type="match status" value="1"/>
</dbReference>